<feature type="transmembrane region" description="Helical" evidence="1">
    <location>
        <begin position="6"/>
        <end position="21"/>
    </location>
</feature>
<organism evidence="2 3">
    <name type="scientific">Clostridium aromativorans</name>
    <dbReference type="NCBI Taxonomy" id="2836848"/>
    <lineage>
        <taxon>Bacteria</taxon>
        <taxon>Bacillati</taxon>
        <taxon>Bacillota</taxon>
        <taxon>Clostridia</taxon>
        <taxon>Eubacteriales</taxon>
        <taxon>Clostridiaceae</taxon>
        <taxon>Clostridium</taxon>
    </lineage>
</organism>
<protein>
    <submittedName>
        <fullName evidence="2">FeoB-associated Cys-rich membrane protein</fullName>
    </submittedName>
</protein>
<reference evidence="2" key="1">
    <citation type="submission" date="2021-11" db="EMBL/GenBank/DDBJ databases">
        <authorList>
            <person name="Qingchun L."/>
            <person name="Dong Z."/>
            <person name="Zongwei Q."/>
            <person name="Jia Z."/>
            <person name="Duotao L."/>
        </authorList>
    </citation>
    <scope>NUCLEOTIDE SEQUENCE</scope>
    <source>
        <strain evidence="2">WLY-B-L2</strain>
    </source>
</reference>
<evidence type="ECO:0000313" key="3">
    <source>
        <dbReference type="Proteomes" id="UP001165422"/>
    </source>
</evidence>
<keyword evidence="1" id="KW-1133">Transmembrane helix</keyword>
<keyword evidence="1" id="KW-0812">Transmembrane</keyword>
<gene>
    <name evidence="2" type="ORF">LN736_11445</name>
</gene>
<accession>A0ABS8N713</accession>
<name>A0ABS8N713_9CLOT</name>
<dbReference type="EMBL" id="JAJJPB010000014">
    <property type="protein sequence ID" value="MCC9295471.1"/>
    <property type="molecule type" value="Genomic_DNA"/>
</dbReference>
<keyword evidence="3" id="KW-1185">Reference proteome</keyword>
<comment type="caution">
    <text evidence="2">The sequence shown here is derived from an EMBL/GenBank/DDBJ whole genome shotgun (WGS) entry which is preliminary data.</text>
</comment>
<sequence>MIFIEITITAVIVIVAGYLLYKNLKIKSRGKCDCCSTTNCPYHNIKKKKS</sequence>
<keyword evidence="1" id="KW-0472">Membrane</keyword>
<dbReference type="Pfam" id="PF12669">
    <property type="entry name" value="FeoB_associated"/>
    <property type="match status" value="1"/>
</dbReference>
<evidence type="ECO:0000313" key="2">
    <source>
        <dbReference type="EMBL" id="MCC9295471.1"/>
    </source>
</evidence>
<evidence type="ECO:0000256" key="1">
    <source>
        <dbReference type="SAM" id="Phobius"/>
    </source>
</evidence>
<dbReference type="Proteomes" id="UP001165422">
    <property type="component" value="Unassembled WGS sequence"/>
</dbReference>
<dbReference type="RefSeq" id="WP_207708013.1">
    <property type="nucleotide sequence ID" value="NZ_JAJJPB010000014.1"/>
</dbReference>
<proteinExistence type="predicted"/>